<feature type="transmembrane region" description="Helical" evidence="7">
    <location>
        <begin position="81"/>
        <end position="102"/>
    </location>
</feature>
<gene>
    <name evidence="9" type="ORF">SCFA_1180009</name>
</gene>
<keyword evidence="5 7" id="KW-1133">Transmembrane helix</keyword>
<accession>A0A485LUC6</accession>
<evidence type="ECO:0000256" key="4">
    <source>
        <dbReference type="ARBA" id="ARBA00022692"/>
    </source>
</evidence>
<protein>
    <submittedName>
        <fullName evidence="9">Potassium transporter</fullName>
    </submittedName>
</protein>
<evidence type="ECO:0000256" key="7">
    <source>
        <dbReference type="SAM" id="Phobius"/>
    </source>
</evidence>
<evidence type="ECO:0000313" key="9">
    <source>
        <dbReference type="EMBL" id="VFU11435.1"/>
    </source>
</evidence>
<feature type="transmembrane region" description="Helical" evidence="7">
    <location>
        <begin position="45"/>
        <end position="69"/>
    </location>
</feature>
<reference evidence="9" key="1">
    <citation type="submission" date="2019-03" db="EMBL/GenBank/DDBJ databases">
        <authorList>
            <person name="Hao L."/>
        </authorList>
    </citation>
    <scope>NUCLEOTIDE SEQUENCE</scope>
</reference>
<dbReference type="Pfam" id="PF00999">
    <property type="entry name" value="Na_H_Exchanger"/>
    <property type="match status" value="1"/>
</dbReference>
<keyword evidence="3" id="KW-0813">Transport</keyword>
<evidence type="ECO:0000256" key="1">
    <source>
        <dbReference type="ARBA" id="ARBA00004141"/>
    </source>
</evidence>
<comment type="similarity">
    <text evidence="2">Belongs to the monovalent cation:proton antiporter 2 (CPA2) transporter (TC 2.A.37) family.</text>
</comment>
<evidence type="ECO:0000256" key="2">
    <source>
        <dbReference type="ARBA" id="ARBA00005551"/>
    </source>
</evidence>
<dbReference type="AlphaFoldDB" id="A0A485LUC6"/>
<dbReference type="GO" id="GO:0015297">
    <property type="term" value="F:antiporter activity"/>
    <property type="evidence" value="ECO:0007669"/>
    <property type="project" value="InterPro"/>
</dbReference>
<comment type="subcellular location">
    <subcellularLocation>
        <location evidence="1">Membrane</location>
        <topology evidence="1">Multi-pass membrane protein</topology>
    </subcellularLocation>
</comment>
<feature type="domain" description="Cation/H+ exchanger transmembrane" evidence="8">
    <location>
        <begin position="42"/>
        <end position="127"/>
    </location>
</feature>
<dbReference type="Gene3D" id="1.20.1530.20">
    <property type="match status" value="1"/>
</dbReference>
<proteinExistence type="inferred from homology"/>
<dbReference type="PANTHER" id="PTHR42751:SF4">
    <property type="entry name" value="K(+)_H(+) ANTIPORTER SUBUNIT KHTU"/>
    <property type="match status" value="1"/>
</dbReference>
<sequence length="141" mass="15143">MIVVSKRISGFPGKLFKITPIAGPVRSSILFLLRHGYRLQNFSDVVVISGTAVLITVIGNIINGFIASWLAGYKKRRATNVAFTIMTRGEFSIIIAGLAATAGLNPQLPAFAALYVLMLALISPVLAKNTGYFYNLPGKSV</sequence>
<name>A0A485LUC6_9ZZZZ</name>
<dbReference type="InterPro" id="IPR038770">
    <property type="entry name" value="Na+/solute_symporter_sf"/>
</dbReference>
<feature type="transmembrane region" description="Helical" evidence="7">
    <location>
        <begin position="108"/>
        <end position="127"/>
    </location>
</feature>
<organism evidence="9">
    <name type="scientific">anaerobic digester metagenome</name>
    <dbReference type="NCBI Taxonomy" id="1263854"/>
    <lineage>
        <taxon>unclassified sequences</taxon>
        <taxon>metagenomes</taxon>
        <taxon>ecological metagenomes</taxon>
    </lineage>
</organism>
<dbReference type="GO" id="GO:1902600">
    <property type="term" value="P:proton transmembrane transport"/>
    <property type="evidence" value="ECO:0007669"/>
    <property type="project" value="InterPro"/>
</dbReference>
<dbReference type="PANTHER" id="PTHR42751">
    <property type="entry name" value="SODIUM/HYDROGEN EXCHANGER FAMILY/TRKA DOMAIN PROTEIN"/>
    <property type="match status" value="1"/>
</dbReference>
<dbReference type="EMBL" id="CAADRN010000022">
    <property type="protein sequence ID" value="VFU11435.1"/>
    <property type="molecule type" value="Genomic_DNA"/>
</dbReference>
<evidence type="ECO:0000256" key="5">
    <source>
        <dbReference type="ARBA" id="ARBA00022989"/>
    </source>
</evidence>
<evidence type="ECO:0000256" key="3">
    <source>
        <dbReference type="ARBA" id="ARBA00022448"/>
    </source>
</evidence>
<dbReference type="InterPro" id="IPR006153">
    <property type="entry name" value="Cation/H_exchanger_TM"/>
</dbReference>
<dbReference type="GO" id="GO:0016020">
    <property type="term" value="C:membrane"/>
    <property type="evidence" value="ECO:0007669"/>
    <property type="project" value="UniProtKB-SubCell"/>
</dbReference>
<evidence type="ECO:0000256" key="6">
    <source>
        <dbReference type="ARBA" id="ARBA00023136"/>
    </source>
</evidence>
<keyword evidence="6 7" id="KW-0472">Membrane</keyword>
<keyword evidence="4 7" id="KW-0812">Transmembrane</keyword>
<evidence type="ECO:0000259" key="8">
    <source>
        <dbReference type="Pfam" id="PF00999"/>
    </source>
</evidence>